<reference evidence="12" key="1">
    <citation type="submission" date="2024-05" db="EMBL/GenBank/DDBJ databases">
        <title>30 novel species of actinomycetes from the DSMZ collection.</title>
        <authorList>
            <person name="Nouioui I."/>
        </authorList>
    </citation>
    <scope>NUCLEOTIDE SEQUENCE</scope>
    <source>
        <strain evidence="12">DSM 3412</strain>
    </source>
</reference>
<dbReference type="InterPro" id="IPR036299">
    <property type="entry name" value="Polyketide_synth_docking_sf"/>
</dbReference>
<dbReference type="InterPro" id="IPR050091">
    <property type="entry name" value="PKS_NRPS_Biosynth_Enz"/>
</dbReference>
<dbReference type="Pfam" id="PF00698">
    <property type="entry name" value="Acyl_transf_1"/>
    <property type="match status" value="1"/>
</dbReference>
<sequence length="1310" mass="136313">MANEAKLREYLKRVTTDLHETTERLREVEGRANEPIAIVGMSCRFPGGVETPDQLWELFRSGRDAISGFPEGRGWDIEGLYHPDPDHAGTSYTREGGFVDGAERFDAGLFGISPREAVAMDPQQRLLLEASWEALEGSGLDPLRLKGSRTGVFVGVMSSDYGLHKGAAVDGAEGHLSTGTHSSIVSGRISYVLGLEGPAVSIDTACSSSLVALHSAAHALRQQECTLALAGGVTVMATPERFVEFSRQRALSPDGRCKAFSADADGTGWSEGVGVLVLERLSDARRNGHQVLAVIKGSALNQDGASNGLTAPNGPSQQRVIRQALANAGLTAAEVDAVEAHGTGTTLGDPIEAQALLATYGQGRDEDRPLWLGSSKSNFGHTQAAAGVAGVIKMVLALRAGVLPKTLHIEEPSPHVDWSAGSIELLTEAREWPRNAGRPRRAGVSSFGFSGTNAHVILEEAPATDPEASESETADAPVGVLVPWVVSGRSVGALRAQAGRLLDQQGSAASAGSAASVVDVAFSLGVSRAGLEHRGVVLGASREELLGSLGVLASGGEAPGVVSGRVVDGRLALLFTGQGAQRVGMGRELASAFPVFAESLERTCDLLDVGLADLGLPLREVLFARAGGAADGLLRRTVYAQAALFAVEVALFRLVESFGVRPDFVAGHSVGEIAAAHVAGVLSLEDAAVLVAARGRLMDALPEGGVMVAVQAAEVEVRELLEGVSGAGIAAVNGPRAVVVSGDEAAVAPVVEVLRGRGVKTKRLDVSHAFHSPLMEPMLAEFGAVVEGLSFHAPSLGVVSNVTGAVASAEELCVPEYWVRHVREAVRFGDGVEALVAAGVSSFVELGPDGVLSAMARESLAEGSDVACVPVMRRDRDEVREFLTGLARLSVRGVPVSWEPLTAGGRRVELPTYAFQRERYWLDVPSAVGDVTTAGLSPSEHPLLGAIMRRADADGVVFTGRWSLRSHPWLGEHRVGSSVVFPGTGFVELLVRAGDEVGCGRIEELTQETPLVVPEDGALRLQVVVGAPEKSGLRGVAVYSRMEDADEDMPWTRHASGLLSPSQTSAGFELAQWPPAGAEALDVDNLYQRLAEAGLVYGERFQGLKAGWIKGEDIYAEIRLPEHAVAEAERYALHPAALDAALQASGLNDTPEMQATAYVPFSWSGVSLFAVGASVLRVCVRHVARDRVSLWVADGVGVPVAVVESLVLRAISSGRVAAAGGGVPVVAGGGLYEVVWSSWAGSVSGGAGAVTGGGEAAAGVVVVDRAEVGSSRVVLERVLEELQGCVSGVGAGSRVVVTRGAVPVGVGGVV</sequence>
<dbReference type="Pfam" id="PF00109">
    <property type="entry name" value="ketoacyl-synt"/>
    <property type="match status" value="1"/>
</dbReference>
<keyword evidence="13" id="KW-1185">Reference proteome</keyword>
<gene>
    <name evidence="12" type="ORF">RM704_43900</name>
</gene>
<proteinExistence type="predicted"/>
<dbReference type="Gene3D" id="3.40.47.10">
    <property type="match status" value="1"/>
</dbReference>
<feature type="region of interest" description="C-terminal hotdog fold" evidence="9">
    <location>
        <begin position="1078"/>
        <end position="1217"/>
    </location>
</feature>
<dbReference type="Pfam" id="PF21089">
    <property type="entry name" value="PKS_DH_N"/>
    <property type="match status" value="1"/>
</dbReference>
<dbReference type="Proteomes" id="UP001180737">
    <property type="component" value="Unassembled WGS sequence"/>
</dbReference>
<dbReference type="InterPro" id="IPR042104">
    <property type="entry name" value="PKS_dehydratase_sf"/>
</dbReference>
<dbReference type="Pfam" id="PF08990">
    <property type="entry name" value="Docking"/>
    <property type="match status" value="1"/>
</dbReference>
<dbReference type="RefSeq" id="WP_311593467.1">
    <property type="nucleotide sequence ID" value="NZ_JAVRFJ010000075.1"/>
</dbReference>
<evidence type="ECO:0000256" key="4">
    <source>
        <dbReference type="ARBA" id="ARBA00022553"/>
    </source>
</evidence>
<dbReference type="InterPro" id="IPR014043">
    <property type="entry name" value="Acyl_transferase_dom"/>
</dbReference>
<dbReference type="PANTHER" id="PTHR43775">
    <property type="entry name" value="FATTY ACID SYNTHASE"/>
    <property type="match status" value="1"/>
</dbReference>
<dbReference type="Gene3D" id="6.10.40.10">
    <property type="match status" value="1"/>
</dbReference>
<dbReference type="InterPro" id="IPR014030">
    <property type="entry name" value="Ketoacyl_synth_N"/>
</dbReference>
<evidence type="ECO:0000313" key="12">
    <source>
        <dbReference type="EMBL" id="MDT0574323.1"/>
    </source>
</evidence>
<dbReference type="InterPro" id="IPR016035">
    <property type="entry name" value="Acyl_Trfase/lysoPLipase"/>
</dbReference>
<dbReference type="SUPFAM" id="SSF101173">
    <property type="entry name" value="Docking domain B of the erythromycin polyketide synthase (DEBS)"/>
    <property type="match status" value="1"/>
</dbReference>
<dbReference type="Pfam" id="PF02801">
    <property type="entry name" value="Ketoacyl-synt_C"/>
    <property type="match status" value="1"/>
</dbReference>
<dbReference type="EMBL" id="JAVRFJ010000075">
    <property type="protein sequence ID" value="MDT0574323.1"/>
    <property type="molecule type" value="Genomic_DNA"/>
</dbReference>
<evidence type="ECO:0000259" key="11">
    <source>
        <dbReference type="PROSITE" id="PS52019"/>
    </source>
</evidence>
<dbReference type="Gene3D" id="3.30.70.3290">
    <property type="match status" value="1"/>
</dbReference>
<feature type="domain" description="Ketosynthase family 3 (KS3)" evidence="10">
    <location>
        <begin position="33"/>
        <end position="460"/>
    </location>
</feature>
<dbReference type="InterPro" id="IPR020807">
    <property type="entry name" value="PKS_DH"/>
</dbReference>
<feature type="domain" description="PKS/mFAS DH" evidence="11">
    <location>
        <begin position="941"/>
        <end position="1217"/>
    </location>
</feature>
<comment type="pathway">
    <text evidence="2">Antibiotic biosynthesis.</text>
</comment>
<feature type="region of interest" description="N-terminal hotdog fold" evidence="9">
    <location>
        <begin position="941"/>
        <end position="1066"/>
    </location>
</feature>
<evidence type="ECO:0000256" key="6">
    <source>
        <dbReference type="ARBA" id="ARBA00023194"/>
    </source>
</evidence>
<keyword evidence="3" id="KW-0596">Phosphopantetheine</keyword>
<evidence type="ECO:0000256" key="8">
    <source>
        <dbReference type="ARBA" id="ARBA00023315"/>
    </source>
</evidence>
<dbReference type="InterPro" id="IPR049900">
    <property type="entry name" value="PKS_mFAS_DH"/>
</dbReference>
<dbReference type="InterPro" id="IPR032821">
    <property type="entry name" value="PKS_assoc"/>
</dbReference>
<dbReference type="InterPro" id="IPR014031">
    <property type="entry name" value="Ketoacyl_synth_C"/>
</dbReference>
<keyword evidence="4" id="KW-0597">Phosphoprotein</keyword>
<dbReference type="InterPro" id="IPR049551">
    <property type="entry name" value="PKS_DH_C"/>
</dbReference>
<evidence type="ECO:0000256" key="3">
    <source>
        <dbReference type="ARBA" id="ARBA00022450"/>
    </source>
</evidence>
<dbReference type="Pfam" id="PF16197">
    <property type="entry name" value="KAsynt_C_assoc"/>
    <property type="match status" value="1"/>
</dbReference>
<dbReference type="PROSITE" id="PS00606">
    <property type="entry name" value="KS3_1"/>
    <property type="match status" value="1"/>
</dbReference>
<dbReference type="InterPro" id="IPR020841">
    <property type="entry name" value="PKS_Beta-ketoAc_synthase_dom"/>
</dbReference>
<organism evidence="12 13">
    <name type="scientific">Streptomyces gottesmaniae</name>
    <dbReference type="NCBI Taxonomy" id="3075518"/>
    <lineage>
        <taxon>Bacteria</taxon>
        <taxon>Bacillati</taxon>
        <taxon>Actinomycetota</taxon>
        <taxon>Actinomycetes</taxon>
        <taxon>Kitasatosporales</taxon>
        <taxon>Streptomycetaceae</taxon>
        <taxon>Streptomyces</taxon>
    </lineage>
</organism>
<feature type="active site" description="Proton donor; for dehydratase activity" evidence="9">
    <location>
        <position position="1139"/>
    </location>
</feature>
<evidence type="ECO:0000256" key="1">
    <source>
        <dbReference type="ARBA" id="ARBA00001957"/>
    </source>
</evidence>
<keyword evidence="5" id="KW-0808">Transferase</keyword>
<evidence type="ECO:0000256" key="5">
    <source>
        <dbReference type="ARBA" id="ARBA00022679"/>
    </source>
</evidence>
<dbReference type="InterPro" id="IPR016039">
    <property type="entry name" value="Thiolase-like"/>
</dbReference>
<dbReference type="SMART" id="SM00826">
    <property type="entry name" value="PKS_DH"/>
    <property type="match status" value="1"/>
</dbReference>
<comment type="caution">
    <text evidence="12">The sequence shown here is derived from an EMBL/GenBank/DDBJ whole genome shotgun (WGS) entry which is preliminary data.</text>
</comment>
<feature type="active site" description="Proton acceptor; for dehydratase activity" evidence="9">
    <location>
        <position position="973"/>
    </location>
</feature>
<name>A0ABU2ZE23_9ACTN</name>
<dbReference type="SMART" id="SM00825">
    <property type="entry name" value="PKS_KS"/>
    <property type="match status" value="1"/>
</dbReference>
<dbReference type="CDD" id="cd00833">
    <property type="entry name" value="PKS"/>
    <property type="match status" value="1"/>
</dbReference>
<protein>
    <submittedName>
        <fullName evidence="12">Type I polyketide synthase</fullName>
    </submittedName>
</protein>
<dbReference type="InterPro" id="IPR049552">
    <property type="entry name" value="PKS_DH_N"/>
</dbReference>
<dbReference type="SUPFAM" id="SSF55048">
    <property type="entry name" value="Probable ACP-binding domain of malonyl-CoA ACP transacylase"/>
    <property type="match status" value="1"/>
</dbReference>
<evidence type="ECO:0000313" key="13">
    <source>
        <dbReference type="Proteomes" id="UP001180737"/>
    </source>
</evidence>
<dbReference type="Gene3D" id="3.10.129.110">
    <property type="entry name" value="Polyketide synthase dehydratase"/>
    <property type="match status" value="1"/>
</dbReference>
<dbReference type="PROSITE" id="PS52004">
    <property type="entry name" value="KS3_2"/>
    <property type="match status" value="1"/>
</dbReference>
<keyword evidence="8" id="KW-0012">Acyltransferase</keyword>
<dbReference type="InterPro" id="IPR001227">
    <property type="entry name" value="Ac_transferase_dom_sf"/>
</dbReference>
<dbReference type="Gene3D" id="3.40.366.10">
    <property type="entry name" value="Malonyl-Coenzyme A Acyl Carrier Protein, domain 2"/>
    <property type="match status" value="1"/>
</dbReference>
<dbReference type="PANTHER" id="PTHR43775:SF51">
    <property type="entry name" value="INACTIVE PHENOLPHTHIOCEROL SYNTHESIS POLYKETIDE SYNTHASE TYPE I PKS1-RELATED"/>
    <property type="match status" value="1"/>
</dbReference>
<keyword evidence="7" id="KW-0511">Multifunctional enzyme</keyword>
<dbReference type="SMART" id="SM00827">
    <property type="entry name" value="PKS_AT"/>
    <property type="match status" value="1"/>
</dbReference>
<dbReference type="InterPro" id="IPR018201">
    <property type="entry name" value="Ketoacyl_synth_AS"/>
</dbReference>
<dbReference type="InterPro" id="IPR016036">
    <property type="entry name" value="Malonyl_transacylase_ACP-bd"/>
</dbReference>
<dbReference type="SUPFAM" id="SSF52151">
    <property type="entry name" value="FabD/lysophospholipase-like"/>
    <property type="match status" value="1"/>
</dbReference>
<dbReference type="Pfam" id="PF14765">
    <property type="entry name" value="PS-DH"/>
    <property type="match status" value="1"/>
</dbReference>
<accession>A0ABU2ZE23</accession>
<dbReference type="SUPFAM" id="SSF53901">
    <property type="entry name" value="Thiolase-like"/>
    <property type="match status" value="1"/>
</dbReference>
<feature type="non-terminal residue" evidence="12">
    <location>
        <position position="1310"/>
    </location>
</feature>
<keyword evidence="6" id="KW-0045">Antibiotic biosynthesis</keyword>
<dbReference type="InterPro" id="IPR015083">
    <property type="entry name" value="NorB/c/GfsB-D-like_docking"/>
</dbReference>
<evidence type="ECO:0000256" key="2">
    <source>
        <dbReference type="ARBA" id="ARBA00004792"/>
    </source>
</evidence>
<evidence type="ECO:0000256" key="7">
    <source>
        <dbReference type="ARBA" id="ARBA00023268"/>
    </source>
</evidence>
<evidence type="ECO:0000256" key="9">
    <source>
        <dbReference type="PROSITE-ProRule" id="PRU01363"/>
    </source>
</evidence>
<comment type="cofactor">
    <cofactor evidence="1">
        <name>pantetheine 4'-phosphate</name>
        <dbReference type="ChEBI" id="CHEBI:47942"/>
    </cofactor>
</comment>
<dbReference type="PROSITE" id="PS52019">
    <property type="entry name" value="PKS_MFAS_DH"/>
    <property type="match status" value="1"/>
</dbReference>
<evidence type="ECO:0000259" key="10">
    <source>
        <dbReference type="PROSITE" id="PS52004"/>
    </source>
</evidence>